<protein>
    <submittedName>
        <fullName evidence="1">ATP-binding protein</fullName>
    </submittedName>
</protein>
<keyword evidence="2" id="KW-1185">Reference proteome</keyword>
<dbReference type="Pfam" id="PF13589">
    <property type="entry name" value="HATPase_c_3"/>
    <property type="match status" value="1"/>
</dbReference>
<evidence type="ECO:0000313" key="1">
    <source>
        <dbReference type="EMBL" id="QYO79166.1"/>
    </source>
</evidence>
<dbReference type="EMBL" id="CP080590">
    <property type="protein sequence ID" value="QYO79166.1"/>
    <property type="molecule type" value="Genomic_DNA"/>
</dbReference>
<evidence type="ECO:0000313" key="2">
    <source>
        <dbReference type="Proteomes" id="UP000825799"/>
    </source>
</evidence>
<dbReference type="Gene3D" id="3.30.565.10">
    <property type="entry name" value="Histidine kinase-like ATPase, C-terminal domain"/>
    <property type="match status" value="1"/>
</dbReference>
<proteinExistence type="predicted"/>
<sequence length="484" mass="53678">MVESLRGLGYTAGSALADVIDNSIAAGASTVRVDIEWNDGNGRVTILDDGRGMDDATLESAMRLGDRSPLDDRDPTDLGRFGLGLKTASFSQGRRLTVASKKSGIRSVLRWDLDYLLNSEDGGWHLLEGADPSSEDVLGRLEGFETGTLVIWEVLDRMLPKGGTKQDLLDLSDGIQWHLEMVFHRLLEDGRLQLVLNKRPVKPWDPFLANHTATWSSPETPLQKAGRGARVQAFVLPHKDHLKDKEYKIAGGPDGWNAHQGFFVYRNDRLLLSGGWLGLGKGRGWNREEPYRLARIRLDIPNSADADWKIDIRKSTARPPPSVREELTHIARDARDRARSVFAYRGTPAGHGAREPVSQAWETSKSRSGTRYRISPNHPAVAAVLEAADKAGNGMRADVLAMLRVIEETVPVQRIWLDTAEDKETPRTGFGGEPPKEVMTVARTLFISMVRRKGMAPELARASLLRTEPFDQYPELIAALTEDN</sequence>
<reference evidence="1 2" key="1">
    <citation type="submission" date="2021-08" db="EMBL/GenBank/DDBJ databases">
        <title>Devosia salina sp. nov., isolated from the South China Sea sediment.</title>
        <authorList>
            <person name="Zhou Z."/>
        </authorList>
    </citation>
    <scope>NUCLEOTIDE SEQUENCE [LARGE SCALE GENOMIC DNA]</scope>
    <source>
        <strain evidence="1 2">SCS-3</strain>
    </source>
</reference>
<gene>
    <name evidence="1" type="ORF">K1X15_18560</name>
</gene>
<dbReference type="GO" id="GO:0005524">
    <property type="term" value="F:ATP binding"/>
    <property type="evidence" value="ECO:0007669"/>
    <property type="project" value="UniProtKB-KW"/>
</dbReference>
<dbReference type="InterPro" id="IPR036890">
    <property type="entry name" value="HATPase_C_sf"/>
</dbReference>
<dbReference type="Proteomes" id="UP000825799">
    <property type="component" value="Chromosome"/>
</dbReference>
<dbReference type="SUPFAM" id="SSF55874">
    <property type="entry name" value="ATPase domain of HSP90 chaperone/DNA topoisomerase II/histidine kinase"/>
    <property type="match status" value="1"/>
</dbReference>
<name>A0ABX8WKF5_9HYPH</name>
<keyword evidence="1" id="KW-0067">ATP-binding</keyword>
<keyword evidence="1" id="KW-0547">Nucleotide-binding</keyword>
<organism evidence="1 2">
    <name type="scientific">Devosia salina</name>
    <dbReference type="NCBI Taxonomy" id="2860336"/>
    <lineage>
        <taxon>Bacteria</taxon>
        <taxon>Pseudomonadati</taxon>
        <taxon>Pseudomonadota</taxon>
        <taxon>Alphaproteobacteria</taxon>
        <taxon>Hyphomicrobiales</taxon>
        <taxon>Devosiaceae</taxon>
        <taxon>Devosia</taxon>
    </lineage>
</organism>
<accession>A0ABX8WKF5</accession>